<dbReference type="Pfam" id="PF09299">
    <property type="entry name" value="Mu-transpos_C"/>
    <property type="match status" value="1"/>
</dbReference>
<sequence length="213" mass="23813">MLTPNERYASLVAIAGYLPITLTGSDYLELLPVKWRAINDYGIRIDYRTYDTPVLGPFRRQHSGLIGKRGLWEVHYDPYDLSQVFVRTPEGWITAPWTHRAMVTAPFADFTWRHARRLAEQAGRHKHEQATETEIARALDALLTRAEHGPDKAGARIAARTRTAAAAHRPELPAAADVDDKHASQADPAPAAQKAQVIPFGVFDADAEAERWL</sequence>
<evidence type="ECO:0000259" key="2">
    <source>
        <dbReference type="Pfam" id="PF09299"/>
    </source>
</evidence>
<accession>A0A918AXD8</accession>
<evidence type="ECO:0000313" key="3">
    <source>
        <dbReference type="EMBL" id="GGP84469.1"/>
    </source>
</evidence>
<feature type="compositionally biased region" description="Low complexity" evidence="1">
    <location>
        <begin position="185"/>
        <end position="194"/>
    </location>
</feature>
<gene>
    <name evidence="3" type="ORF">GCM10010185_67920</name>
</gene>
<feature type="domain" description="Transposase-like Mu C-terminal" evidence="2">
    <location>
        <begin position="30"/>
        <end position="91"/>
    </location>
</feature>
<reference evidence="3" key="1">
    <citation type="journal article" date="2014" name="Int. J. Syst. Evol. Microbiol.">
        <title>Complete genome sequence of Corynebacterium casei LMG S-19264T (=DSM 44701T), isolated from a smear-ripened cheese.</title>
        <authorList>
            <consortium name="US DOE Joint Genome Institute (JGI-PGF)"/>
            <person name="Walter F."/>
            <person name="Albersmeier A."/>
            <person name="Kalinowski J."/>
            <person name="Ruckert C."/>
        </authorList>
    </citation>
    <scope>NUCLEOTIDE SEQUENCE</scope>
    <source>
        <strain evidence="3">JCM 3313</strain>
    </source>
</reference>
<dbReference type="RefSeq" id="WP_229796367.1">
    <property type="nucleotide sequence ID" value="NZ_BMRG01000026.1"/>
</dbReference>
<evidence type="ECO:0000313" key="4">
    <source>
        <dbReference type="Proteomes" id="UP000639606"/>
    </source>
</evidence>
<dbReference type="Proteomes" id="UP000639606">
    <property type="component" value="Unassembled WGS sequence"/>
</dbReference>
<evidence type="ECO:0000256" key="1">
    <source>
        <dbReference type="SAM" id="MobiDB-lite"/>
    </source>
</evidence>
<comment type="caution">
    <text evidence="3">The sequence shown here is derived from an EMBL/GenBank/DDBJ whole genome shotgun (WGS) entry which is preliminary data.</text>
</comment>
<feature type="compositionally biased region" description="Low complexity" evidence="1">
    <location>
        <begin position="163"/>
        <end position="176"/>
    </location>
</feature>
<organism evidence="3 4">
    <name type="scientific">Saccharothrix coeruleofusca</name>
    <dbReference type="NCBI Taxonomy" id="33919"/>
    <lineage>
        <taxon>Bacteria</taxon>
        <taxon>Bacillati</taxon>
        <taxon>Actinomycetota</taxon>
        <taxon>Actinomycetes</taxon>
        <taxon>Pseudonocardiales</taxon>
        <taxon>Pseudonocardiaceae</taxon>
        <taxon>Saccharothrix</taxon>
    </lineage>
</organism>
<dbReference type="AlphaFoldDB" id="A0A918AXD8"/>
<feature type="region of interest" description="Disordered" evidence="1">
    <location>
        <begin position="163"/>
        <end position="194"/>
    </location>
</feature>
<name>A0A918AXD8_9PSEU</name>
<keyword evidence="4" id="KW-1185">Reference proteome</keyword>
<protein>
    <recommendedName>
        <fullName evidence="2">Transposase-like Mu C-terminal domain-containing protein</fullName>
    </recommendedName>
</protein>
<dbReference type="InterPro" id="IPR015378">
    <property type="entry name" value="Transposase-like_Mu_C"/>
</dbReference>
<dbReference type="EMBL" id="BMRG01000026">
    <property type="protein sequence ID" value="GGP84469.1"/>
    <property type="molecule type" value="Genomic_DNA"/>
</dbReference>
<reference evidence="3" key="2">
    <citation type="submission" date="2020-09" db="EMBL/GenBank/DDBJ databases">
        <authorList>
            <person name="Sun Q."/>
            <person name="Ohkuma M."/>
        </authorList>
    </citation>
    <scope>NUCLEOTIDE SEQUENCE</scope>
    <source>
        <strain evidence="3">JCM 3313</strain>
    </source>
</reference>
<proteinExistence type="predicted"/>